<gene>
    <name evidence="1" type="ORF">BG20_I2511</name>
</gene>
<comment type="caution">
    <text evidence="1">The sequence shown here is derived from an EMBL/GenBank/DDBJ whole genome shotgun (WGS) entry which is preliminary data.</text>
</comment>
<evidence type="ECO:0000313" key="2">
    <source>
        <dbReference type="Proteomes" id="UP000014065"/>
    </source>
</evidence>
<accession>S2E055</accession>
<organism evidence="1 2">
    <name type="scientific">Candidatus Nitrosarchaeum limnium BG20</name>
    <dbReference type="NCBI Taxonomy" id="859192"/>
    <lineage>
        <taxon>Archaea</taxon>
        <taxon>Nitrososphaerota</taxon>
        <taxon>Nitrososphaeria</taxon>
        <taxon>Nitrosopumilales</taxon>
        <taxon>Nitrosopumilaceae</taxon>
        <taxon>Nitrosarchaeum</taxon>
    </lineage>
</organism>
<sequence>MISAAKNTPDNKIKKSPVTIFENINPVLYISYPIGNMMTPRIINVNGPLSFFCNLS</sequence>
<reference evidence="1 2" key="1">
    <citation type="journal article" date="2012" name="J. Bacteriol.">
        <title>Genome Sequence of "Candidatus Nitrosoarchaeum limnia" BG20, a Low-Salinity Ammonia-Oxidizing Archaeon from the San Francisco Bay Estuary.</title>
        <authorList>
            <person name="Mosier A.C."/>
            <person name="Allen E.E."/>
            <person name="Kim M."/>
            <person name="Ferriera S."/>
            <person name="Francis C.A."/>
        </authorList>
    </citation>
    <scope>NUCLEOTIDE SEQUENCE [LARGE SCALE GENOMIC DNA]</scope>
    <source>
        <strain evidence="1 2">BG20</strain>
    </source>
</reference>
<evidence type="ECO:0000313" key="1">
    <source>
        <dbReference type="EMBL" id="EPA04313.1"/>
    </source>
</evidence>
<protein>
    <submittedName>
        <fullName evidence="1">Uncharacterized protein</fullName>
    </submittedName>
</protein>
<keyword evidence="2" id="KW-1185">Reference proteome</keyword>
<feature type="non-terminal residue" evidence="1">
    <location>
        <position position="56"/>
    </location>
</feature>
<dbReference type="AlphaFoldDB" id="S2E055"/>
<proteinExistence type="predicted"/>
<name>S2E055_9ARCH</name>
<dbReference type="Proteomes" id="UP000014065">
    <property type="component" value="Unassembled WGS sequence"/>
</dbReference>
<dbReference type="EMBL" id="AHJG01000324">
    <property type="protein sequence ID" value="EPA04313.1"/>
    <property type="molecule type" value="Genomic_DNA"/>
</dbReference>